<name>A0ABR9D4N6_9GAMM</name>
<reference evidence="2 3" key="1">
    <citation type="submission" date="2020-09" db="EMBL/GenBank/DDBJ databases">
        <title>Methylomonas albis sp. nov. and Methylomonas fluvii sp. nov.: Two cold-adapted methanotrophs from the River Elbe and an amended description of Methylovulum psychrotolerans strain Eb1.</title>
        <authorList>
            <person name="Bussmann I.K."/>
            <person name="Klings K.-W."/>
            <person name="Warnstedt J."/>
            <person name="Hoppert M."/>
            <person name="Saborowski A."/>
            <person name="Horn F."/>
            <person name="Liebner S."/>
        </authorList>
    </citation>
    <scope>NUCLEOTIDE SEQUENCE [LARGE SCALE GENOMIC DNA]</scope>
    <source>
        <strain evidence="2 3">EbA</strain>
    </source>
</reference>
<dbReference type="EMBL" id="JACXSS010000001">
    <property type="protein sequence ID" value="MBD9358068.1"/>
    <property type="molecule type" value="Genomic_DNA"/>
</dbReference>
<accession>A0ABR9D4N6</accession>
<keyword evidence="1" id="KW-0732">Signal</keyword>
<sequence length="224" mass="23975">MKTLYAASIILSAAFTSPTFASNAFEDEHETKQSNCGNQTACNLQELSLTLSSAGNGTLISKADNDSTNNNYTLNFDYQLNANFISSAFLKVWLRDDSTSADDATSNGSVKDKNEYASITSIDGSAIAADWTEVDGYKQYINLDVSSFLSTSGFSTLTALLDVKDSGSKDYYFKAAELYIKYCLNPSTGGTDPVAAVPVPAAAWLMGSGLLGMMGFNSRKPRNA</sequence>
<feature type="chain" id="PRO_5047051601" description="Secreted protein" evidence="1">
    <location>
        <begin position="22"/>
        <end position="224"/>
    </location>
</feature>
<keyword evidence="3" id="KW-1185">Reference proteome</keyword>
<organism evidence="2 3">
    <name type="scientific">Methylomonas albis</name>
    <dbReference type="NCBI Taxonomy" id="1854563"/>
    <lineage>
        <taxon>Bacteria</taxon>
        <taxon>Pseudomonadati</taxon>
        <taxon>Pseudomonadota</taxon>
        <taxon>Gammaproteobacteria</taxon>
        <taxon>Methylococcales</taxon>
        <taxon>Methylococcaceae</taxon>
        <taxon>Methylomonas</taxon>
    </lineage>
</organism>
<gene>
    <name evidence="2" type="ORF">IE877_19700</name>
</gene>
<evidence type="ECO:0000313" key="2">
    <source>
        <dbReference type="EMBL" id="MBD9358068.1"/>
    </source>
</evidence>
<evidence type="ECO:0000313" key="3">
    <source>
        <dbReference type="Proteomes" id="UP000652176"/>
    </source>
</evidence>
<comment type="caution">
    <text evidence="2">The sequence shown here is derived from an EMBL/GenBank/DDBJ whole genome shotgun (WGS) entry which is preliminary data.</text>
</comment>
<evidence type="ECO:0008006" key="4">
    <source>
        <dbReference type="Google" id="ProtNLM"/>
    </source>
</evidence>
<proteinExistence type="predicted"/>
<feature type="signal peptide" evidence="1">
    <location>
        <begin position="1"/>
        <end position="21"/>
    </location>
</feature>
<dbReference type="Proteomes" id="UP000652176">
    <property type="component" value="Unassembled WGS sequence"/>
</dbReference>
<evidence type="ECO:0000256" key="1">
    <source>
        <dbReference type="SAM" id="SignalP"/>
    </source>
</evidence>
<dbReference type="RefSeq" id="WP_192376306.1">
    <property type="nucleotide sequence ID" value="NZ_CAJHIV010000001.1"/>
</dbReference>
<protein>
    <recommendedName>
        <fullName evidence="4">Secreted protein</fullName>
    </recommendedName>
</protein>